<dbReference type="Pfam" id="PF00211">
    <property type="entry name" value="Guanylate_cyc"/>
    <property type="match status" value="1"/>
</dbReference>
<dbReference type="InterPro" id="IPR011990">
    <property type="entry name" value="TPR-like_helical_dom_sf"/>
</dbReference>
<dbReference type="InterPro" id="IPR001054">
    <property type="entry name" value="A/G_cyclase"/>
</dbReference>
<dbReference type="Proteomes" id="UP001556098">
    <property type="component" value="Unassembled WGS sequence"/>
</dbReference>
<dbReference type="PANTHER" id="PTHR43081">
    <property type="entry name" value="ADENYLATE CYCLASE, TERMINAL-DIFFERENTIATION SPECIFIC-RELATED"/>
    <property type="match status" value="1"/>
</dbReference>
<sequence length="558" mass="61457">MKRRLAAILAADIVDYSRIVGTDEAAALAALRLFRAEVLGPTVAGHRGKIIKSMGDGWLVEFSSAVEAVNCAIQTQERVSDNNLITLRIGVHIGDITHEEDDIFGDGVNVAARLEAWAEPGGIAISDSVYLSLDGTLTPSFDDEGDQELKNIARPIRIWTKAATTVERKVQNRQLRANGYSQLSISPVATSDERMDVQELAEGLTGDLDDKLTAVRWLTVAVREKPNPQDYFMKIVLRTRDDRLRLEVRLFEPMGRQIWSNKYDGNLSESFDWQDTTGEAVSLEVISKLLDAESDRLARIPPQDRTAEECLVEGFMQIRMGDARSFGDSLSSYTLAIEKDPELADAYGEAIWTTYAGMTVGFDSVEPFYKKQFQDWVARGRRLVGQSTILSVAIALADFQSNRDATPLRNAIAGALRRNPTDANVLSISAWSAIWCGETAIALDCFRKFERFGKFHPYSVPVRGGSALAALQMGNDKLAISVAQEGLKLSSTYPTFHAVLASAYALSKQSDKAAAALAMYRELVPDRTISSWKAMNDYGGSEGGKRYFEGLRMAGLPE</sequence>
<dbReference type="SUPFAM" id="SSF55073">
    <property type="entry name" value="Nucleotide cyclase"/>
    <property type="match status" value="1"/>
</dbReference>
<feature type="domain" description="Guanylate cyclase" evidence="1">
    <location>
        <begin position="7"/>
        <end position="115"/>
    </location>
</feature>
<dbReference type="RefSeq" id="WP_367879541.1">
    <property type="nucleotide sequence ID" value="NZ_JBFNXX010000022.1"/>
</dbReference>
<evidence type="ECO:0000313" key="3">
    <source>
        <dbReference type="Proteomes" id="UP001556098"/>
    </source>
</evidence>
<dbReference type="SUPFAM" id="SSF48452">
    <property type="entry name" value="TPR-like"/>
    <property type="match status" value="1"/>
</dbReference>
<dbReference type="EMBL" id="JBFNXX010000022">
    <property type="protein sequence ID" value="MEW9921841.1"/>
    <property type="molecule type" value="Genomic_DNA"/>
</dbReference>
<dbReference type="PROSITE" id="PS50125">
    <property type="entry name" value="GUANYLATE_CYCLASE_2"/>
    <property type="match status" value="1"/>
</dbReference>
<dbReference type="PANTHER" id="PTHR43081:SF19">
    <property type="entry name" value="PH-SENSITIVE ADENYLATE CYCLASE RV1264"/>
    <property type="match status" value="1"/>
</dbReference>
<gene>
    <name evidence="2" type="ORF">AB2B41_19715</name>
</gene>
<dbReference type="Gene3D" id="1.25.40.10">
    <property type="entry name" value="Tetratricopeptide repeat domain"/>
    <property type="match status" value="1"/>
</dbReference>
<dbReference type="InterPro" id="IPR050697">
    <property type="entry name" value="Adenylyl/Guanylyl_Cyclase_3/4"/>
</dbReference>
<accession>A0ABV3RT62</accession>
<keyword evidence="3" id="KW-1185">Reference proteome</keyword>
<comment type="caution">
    <text evidence="2">The sequence shown here is derived from an EMBL/GenBank/DDBJ whole genome shotgun (WGS) entry which is preliminary data.</text>
</comment>
<evidence type="ECO:0000259" key="1">
    <source>
        <dbReference type="PROSITE" id="PS50125"/>
    </source>
</evidence>
<evidence type="ECO:0000313" key="2">
    <source>
        <dbReference type="EMBL" id="MEW9921841.1"/>
    </source>
</evidence>
<protein>
    <submittedName>
        <fullName evidence="2">Adenylate/guanylate cyclase domain-containing protein</fullName>
    </submittedName>
</protein>
<name>A0ABV3RT62_9RHOB</name>
<dbReference type="InterPro" id="IPR029787">
    <property type="entry name" value="Nucleotide_cyclase"/>
</dbReference>
<proteinExistence type="predicted"/>
<organism evidence="2 3">
    <name type="scientific">Sulfitobacter sediminis</name>
    <dbReference type="NCBI Taxonomy" id="3234186"/>
    <lineage>
        <taxon>Bacteria</taxon>
        <taxon>Pseudomonadati</taxon>
        <taxon>Pseudomonadota</taxon>
        <taxon>Alphaproteobacteria</taxon>
        <taxon>Rhodobacterales</taxon>
        <taxon>Roseobacteraceae</taxon>
        <taxon>Sulfitobacter</taxon>
    </lineage>
</organism>
<reference evidence="2 3" key="1">
    <citation type="submission" date="2024-07" db="EMBL/GenBank/DDBJ databases">
        <title>Marimonas sp.nov., isolated from tidal-flat sediment.</title>
        <authorList>
            <person name="Jayan J.N."/>
            <person name="Lee S.S."/>
        </authorList>
    </citation>
    <scope>NUCLEOTIDE SEQUENCE [LARGE SCALE GENOMIC DNA]</scope>
    <source>
        <strain evidence="2 3">MJW-29</strain>
    </source>
</reference>
<dbReference type="CDD" id="cd07302">
    <property type="entry name" value="CHD"/>
    <property type="match status" value="1"/>
</dbReference>
<dbReference type="Gene3D" id="3.30.70.1230">
    <property type="entry name" value="Nucleotide cyclase"/>
    <property type="match status" value="1"/>
</dbReference>